<gene>
    <name evidence="9" type="ORF">prwr041_16740</name>
</gene>
<dbReference type="Pfam" id="PF01098">
    <property type="entry name" value="FTSW_RODA_SPOVE"/>
    <property type="match status" value="2"/>
</dbReference>
<evidence type="ECO:0000256" key="2">
    <source>
        <dbReference type="ARBA" id="ARBA00022692"/>
    </source>
</evidence>
<keyword evidence="3" id="KW-0133">Cell shape</keyword>
<feature type="transmembrane region" description="Helical" evidence="8">
    <location>
        <begin position="436"/>
        <end position="457"/>
    </location>
</feature>
<keyword evidence="4 8" id="KW-1133">Transmembrane helix</keyword>
<keyword evidence="2 8" id="KW-0812">Transmembrane</keyword>
<feature type="transmembrane region" description="Helical" evidence="8">
    <location>
        <begin position="228"/>
        <end position="249"/>
    </location>
</feature>
<dbReference type="NCBIfam" id="NF037961">
    <property type="entry name" value="RodA_shape"/>
    <property type="match status" value="2"/>
</dbReference>
<evidence type="ECO:0000256" key="1">
    <source>
        <dbReference type="ARBA" id="ARBA00004141"/>
    </source>
</evidence>
<reference evidence="9 10" key="1">
    <citation type="journal article" date="2022" name="Int. J. Syst. Evol. Microbiol.">
        <title>Prevotella herbatica sp. nov., a plant polysaccharide-decomposing anaerobic bacterium isolated from a methanogenic reactor.</title>
        <authorList>
            <person name="Uek A."/>
            <person name="Tonouchi A."/>
            <person name="Kaku N."/>
            <person name="Ueki K."/>
        </authorList>
    </citation>
    <scope>NUCLEOTIDE SEQUENCE [LARGE SCALE GENOMIC DNA]</scope>
    <source>
        <strain evidence="9 10">WR041</strain>
    </source>
</reference>
<evidence type="ECO:0000256" key="8">
    <source>
        <dbReference type="SAM" id="Phobius"/>
    </source>
</evidence>
<feature type="transmembrane region" description="Helical" evidence="8">
    <location>
        <begin position="469"/>
        <end position="488"/>
    </location>
</feature>
<feature type="transmembrane region" description="Helical" evidence="8">
    <location>
        <begin position="283"/>
        <end position="302"/>
    </location>
</feature>
<proteinExistence type="predicted"/>
<feature type="transmembrane region" description="Helical" evidence="8">
    <location>
        <begin position="256"/>
        <end position="277"/>
    </location>
</feature>
<accession>A0ABM7NZ09</accession>
<evidence type="ECO:0000256" key="5">
    <source>
        <dbReference type="ARBA" id="ARBA00023136"/>
    </source>
</evidence>
<dbReference type="PANTHER" id="PTHR30474:SF1">
    <property type="entry name" value="PEPTIDOGLYCAN GLYCOSYLTRANSFERASE MRDB"/>
    <property type="match status" value="1"/>
</dbReference>
<dbReference type="PANTHER" id="PTHR30474">
    <property type="entry name" value="CELL CYCLE PROTEIN"/>
    <property type="match status" value="1"/>
</dbReference>
<evidence type="ECO:0000256" key="4">
    <source>
        <dbReference type="ARBA" id="ARBA00022989"/>
    </source>
</evidence>
<feature type="transmembrane region" description="Helical" evidence="8">
    <location>
        <begin position="194"/>
        <end position="216"/>
    </location>
</feature>
<feature type="transmembrane region" description="Helical" evidence="8">
    <location>
        <begin position="62"/>
        <end position="80"/>
    </location>
</feature>
<dbReference type="InterPro" id="IPR001182">
    <property type="entry name" value="FtsW/RodA"/>
</dbReference>
<name>A0ABM7NZ09_9BACT</name>
<evidence type="ECO:0000313" key="9">
    <source>
        <dbReference type="EMBL" id="BCS85781.1"/>
    </source>
</evidence>
<feature type="transmembrane region" description="Helical" evidence="8">
    <location>
        <begin position="405"/>
        <end position="424"/>
    </location>
</feature>
<evidence type="ECO:0000256" key="3">
    <source>
        <dbReference type="ARBA" id="ARBA00022960"/>
    </source>
</evidence>
<sequence>MNYRNVELLMARVTDKQPSVLGSLDWWTIGIYIALLIFGWISVCGASYTYGDTDIFSLSTRSGMQIVWIGTSLFLGLVILLLDDKFYDTFSYVIYGIFLVLLFLTIFNPHEIKGSRSWLVLGPLRLQPAEFAKFATALAISKLMGSYGFNIHRWKDFTAASAVVVLPMLFIIAQKETGSALVYLSFFLMFYREGMPGSVLFTGLAMVIYFVLGIKYENVMLFDTQTSVGKFIVLLLVQIFSAVLINVYCKDKKKMLIVLYSCLGATLICFLFSVYVIPSFNIVWVQLIICLVLIGYLLYNWLRTHLSNYFYILAFTIGSIVFFYSADYVLNNVMEPHQRVRINVLLGLDEDISGAGYNVHQSEIAIGSGGLQGKGFLNGTQTKLKFVPEQDTDFIFCTVGEEEGFLGSAGVLCLFLALILRLMYLSERQPFAFGRIYGYCVLGIFLFHVFINVGMVLGLTPVIGIPLPFFSYGGSSLWGFTLLLFIFLRIDAGRNLVRT</sequence>
<feature type="transmembrane region" description="Helical" evidence="8">
    <location>
        <begin position="92"/>
        <end position="110"/>
    </location>
</feature>
<dbReference type="InterPro" id="IPR018365">
    <property type="entry name" value="Cell_cycle_FtsW-rel_CS"/>
</dbReference>
<keyword evidence="10" id="KW-1185">Reference proteome</keyword>
<comment type="subcellular location">
    <subcellularLocation>
        <location evidence="1">Membrane</location>
        <topology evidence="1">Multi-pass membrane protein</topology>
    </subcellularLocation>
</comment>
<evidence type="ECO:0000256" key="7">
    <source>
        <dbReference type="ARBA" id="ARBA00033270"/>
    </source>
</evidence>
<keyword evidence="5 8" id="KW-0472">Membrane</keyword>
<dbReference type="PROSITE" id="PS00428">
    <property type="entry name" value="FTSW_RODA_SPOVE"/>
    <property type="match status" value="1"/>
</dbReference>
<evidence type="ECO:0000313" key="10">
    <source>
        <dbReference type="Proteomes" id="UP001319045"/>
    </source>
</evidence>
<evidence type="ECO:0000256" key="6">
    <source>
        <dbReference type="ARBA" id="ARBA00032370"/>
    </source>
</evidence>
<protein>
    <recommendedName>
        <fullName evidence="7">Cell wall polymerase</fullName>
    </recommendedName>
    <alternativeName>
        <fullName evidence="6">Peptidoglycan polymerase</fullName>
    </alternativeName>
</protein>
<feature type="transmembrane region" description="Helical" evidence="8">
    <location>
        <begin position="26"/>
        <end position="50"/>
    </location>
</feature>
<organism evidence="9 10">
    <name type="scientific">Prevotella herbatica</name>
    <dbReference type="NCBI Taxonomy" id="2801997"/>
    <lineage>
        <taxon>Bacteria</taxon>
        <taxon>Pseudomonadati</taxon>
        <taxon>Bacteroidota</taxon>
        <taxon>Bacteroidia</taxon>
        <taxon>Bacteroidales</taxon>
        <taxon>Prevotellaceae</taxon>
        <taxon>Prevotella</taxon>
    </lineage>
</organism>
<feature type="transmembrane region" description="Helical" evidence="8">
    <location>
        <begin position="157"/>
        <end position="173"/>
    </location>
</feature>
<dbReference type="Proteomes" id="UP001319045">
    <property type="component" value="Chromosome"/>
</dbReference>
<feature type="transmembrane region" description="Helical" evidence="8">
    <location>
        <begin position="309"/>
        <end position="326"/>
    </location>
</feature>
<dbReference type="EMBL" id="AP024484">
    <property type="protein sequence ID" value="BCS85781.1"/>
    <property type="molecule type" value="Genomic_DNA"/>
</dbReference>